<dbReference type="GeneID" id="34015784"/>
<sequence length="141" mass="15203">MRLVVLAAAVAGTALLSGCSNEPKYEFAQGACYFVATPDNAPPRLQKIADDQPQLEQCAARLEEMRLRFLRMGGSNQEIAGAYQGRFIFVDREGVKIGKSLTGSRFFAMARTGDGRLAIPGAIQRDETGRPIAIAEDPAAK</sequence>
<reference evidence="2" key="3">
    <citation type="submission" date="2022-06" db="EMBL/GenBank/DDBJ databases">
        <authorList>
            <person name="Hesketh-Best P.J."/>
            <person name="Koch M.J."/>
        </authorList>
    </citation>
    <scope>NUCLEOTIDE SEQUENCE</scope>
    <source>
        <strain evidence="2">PC206-O</strain>
    </source>
</reference>
<dbReference type="AlphaFoldDB" id="A0A1Z3U5E7"/>
<accession>A0A1Z3U5E7</accession>
<evidence type="ECO:0000313" key="3">
    <source>
        <dbReference type="Proteomes" id="UP000197050"/>
    </source>
</evidence>
<dbReference type="Proteomes" id="UP000197050">
    <property type="component" value="Chromosome"/>
</dbReference>
<dbReference type="KEGG" id="bvc:CEP68_02760"/>
<dbReference type="PROSITE" id="PS51257">
    <property type="entry name" value="PROKAR_LIPOPROTEIN"/>
    <property type="match status" value="1"/>
</dbReference>
<reference evidence="1" key="2">
    <citation type="submission" date="2017-12" db="EMBL/GenBank/DDBJ databases">
        <title>FDA dAtabase for Regulatory Grade micrObial Sequences (FDA-ARGOS): Supporting development and validation of Infectious Disease Dx tests.</title>
        <authorList>
            <person name="Campos J."/>
            <person name="Goldberg B."/>
            <person name="Tallon L."/>
            <person name="Sadzewicz L."/>
            <person name="Sengamalay N."/>
            <person name="Ott S."/>
            <person name="Godinez A."/>
            <person name="Nagaraj S."/>
            <person name="Vavikolanu K."/>
            <person name="Vyas G."/>
            <person name="Nadendla S."/>
            <person name="Aluvathingal J."/>
            <person name="Geyer C."/>
            <person name="Nandy P."/>
            <person name="Hobson J."/>
            <person name="Sichtig H."/>
        </authorList>
    </citation>
    <scope>NUCLEOTIDE SEQUENCE</scope>
    <source>
        <strain evidence="1">FDAARGOS_289</strain>
    </source>
</reference>
<reference evidence="2 4" key="4">
    <citation type="journal article" date="2023" name="FEMS Microbes">
        <title>Whole genomes of deep-sea sponge-associated bacteria exhibit high novel natural product potential.</title>
        <authorList>
            <person name="Hesketh-Best P.J."/>
            <person name="January G.G."/>
            <person name="Koch M.J."/>
            <person name="Warburton P.J."/>
            <person name="Howell K.L."/>
            <person name="Upton M."/>
        </authorList>
    </citation>
    <scope>NUCLEOTIDE SEQUENCE [LARGE SCALE GENOMIC DNA]</scope>
    <source>
        <strain evidence="2 4">PC206-O</strain>
    </source>
</reference>
<evidence type="ECO:0000313" key="2">
    <source>
        <dbReference type="EMBL" id="MDX2333499.1"/>
    </source>
</evidence>
<gene>
    <name evidence="1" type="ORF">CEP68_02760</name>
    <name evidence="2" type="ORF">NJD11_00900</name>
</gene>
<keyword evidence="4" id="KW-1185">Reference proteome</keyword>
<protein>
    <recommendedName>
        <fullName evidence="5">Lipoprotein</fullName>
    </recommendedName>
</protein>
<proteinExistence type="predicted"/>
<name>A0A1Z3U5E7_BREVE</name>
<dbReference type="RefSeq" id="WP_066626166.1">
    <property type="nucleotide sequence ID" value="NZ_CP022048.2"/>
</dbReference>
<organism evidence="1 3">
    <name type="scientific">Brevundimonas vesicularis</name>
    <name type="common">Pseudomonas vesicularis</name>
    <dbReference type="NCBI Taxonomy" id="41276"/>
    <lineage>
        <taxon>Bacteria</taxon>
        <taxon>Pseudomonadati</taxon>
        <taxon>Pseudomonadota</taxon>
        <taxon>Alphaproteobacteria</taxon>
        <taxon>Caulobacterales</taxon>
        <taxon>Caulobacteraceae</taxon>
        <taxon>Brevundimonas</taxon>
    </lineage>
</organism>
<evidence type="ECO:0008006" key="5">
    <source>
        <dbReference type="Google" id="ProtNLM"/>
    </source>
</evidence>
<dbReference type="Proteomes" id="UP001272940">
    <property type="component" value="Unassembled WGS sequence"/>
</dbReference>
<dbReference type="EMBL" id="JAMYEC010000001">
    <property type="protein sequence ID" value="MDX2333499.1"/>
    <property type="molecule type" value="Genomic_DNA"/>
</dbReference>
<evidence type="ECO:0000313" key="4">
    <source>
        <dbReference type="Proteomes" id="UP001272940"/>
    </source>
</evidence>
<evidence type="ECO:0000313" key="1">
    <source>
        <dbReference type="EMBL" id="ASE38513.1"/>
    </source>
</evidence>
<dbReference type="EMBL" id="CP022048">
    <property type="protein sequence ID" value="ASE38513.1"/>
    <property type="molecule type" value="Genomic_DNA"/>
</dbReference>
<reference evidence="3" key="1">
    <citation type="submission" date="2017-06" db="EMBL/GenBank/DDBJ databases">
        <title>FDA dAtabase for Regulatory Grade micrObial Sequences (FDA-ARGOS): Supporting development and validation of Infectious Disease Dx tests.</title>
        <authorList>
            <person name="Minogue T."/>
            <person name="Wolcott M."/>
            <person name="Wasieloski L."/>
            <person name="Aguilar W."/>
            <person name="Moore D."/>
            <person name="Tallon L."/>
            <person name="Sadzewicz L."/>
            <person name="Sengamalay N."/>
            <person name="Ott S."/>
            <person name="Godinez A."/>
            <person name="Nagaraj S."/>
            <person name="Nadendla S."/>
            <person name="Geyer C."/>
            <person name="Sichtig H."/>
        </authorList>
    </citation>
    <scope>NUCLEOTIDE SEQUENCE [LARGE SCALE GENOMIC DNA]</scope>
    <source>
        <strain evidence="3">FDAARGOS_289</strain>
    </source>
</reference>